<dbReference type="SUPFAM" id="SSF52922">
    <property type="entry name" value="TK C-terminal domain-like"/>
    <property type="match status" value="1"/>
</dbReference>
<dbReference type="Gene3D" id="3.40.50.970">
    <property type="match status" value="2"/>
</dbReference>
<dbReference type="EMBL" id="BAAARY010000007">
    <property type="protein sequence ID" value="GAA2521508.1"/>
    <property type="molecule type" value="Genomic_DNA"/>
</dbReference>
<evidence type="ECO:0000313" key="7">
    <source>
        <dbReference type="EMBL" id="GAA2521508.1"/>
    </source>
</evidence>
<evidence type="ECO:0000313" key="8">
    <source>
        <dbReference type="Proteomes" id="UP001499978"/>
    </source>
</evidence>
<evidence type="ECO:0000256" key="5">
    <source>
        <dbReference type="ARBA" id="ARBA00051911"/>
    </source>
</evidence>
<dbReference type="SUPFAM" id="SSF52518">
    <property type="entry name" value="Thiamin diphosphate-binding fold (THDP-binding)"/>
    <property type="match status" value="2"/>
</dbReference>
<dbReference type="InterPro" id="IPR005475">
    <property type="entry name" value="Transketolase-like_Pyr-bd"/>
</dbReference>
<proteinExistence type="predicted"/>
<feature type="domain" description="Transketolase-like pyrimidine-binding" evidence="6">
    <location>
        <begin position="412"/>
        <end position="593"/>
    </location>
</feature>
<dbReference type="Pfam" id="PF02780">
    <property type="entry name" value="Transketolase_C"/>
    <property type="match status" value="1"/>
</dbReference>
<dbReference type="Pfam" id="PF00676">
    <property type="entry name" value="E1_dh"/>
    <property type="match status" value="1"/>
</dbReference>
<name>A0ABN3NH49_9ACTN</name>
<dbReference type="RefSeq" id="WP_344171411.1">
    <property type="nucleotide sequence ID" value="NZ_BAAARY010000007.1"/>
</dbReference>
<gene>
    <name evidence="7" type="ORF">GCM10010201_19260</name>
</gene>
<dbReference type="Proteomes" id="UP001499978">
    <property type="component" value="Unassembled WGS sequence"/>
</dbReference>
<protein>
    <submittedName>
        <fullName evidence="7">Thiamine pyrophosphate-dependent enzyme</fullName>
    </submittedName>
</protein>
<keyword evidence="4" id="KW-0786">Thiamine pyrophosphate</keyword>
<dbReference type="InterPro" id="IPR001017">
    <property type="entry name" value="DH_E1"/>
</dbReference>
<evidence type="ECO:0000256" key="1">
    <source>
        <dbReference type="ARBA" id="ARBA00001964"/>
    </source>
</evidence>
<dbReference type="PANTHER" id="PTHR42980">
    <property type="entry name" value="2-OXOISOVALERATE DEHYDROGENASE SUBUNIT BETA-RELATED"/>
    <property type="match status" value="1"/>
</dbReference>
<evidence type="ECO:0000259" key="6">
    <source>
        <dbReference type="SMART" id="SM00861"/>
    </source>
</evidence>
<dbReference type="PANTHER" id="PTHR42980:SF1">
    <property type="entry name" value="2-OXOISOVALERATE DEHYDROGENASE SUBUNIT BETA, MITOCHONDRIAL"/>
    <property type="match status" value="1"/>
</dbReference>
<keyword evidence="8" id="KW-1185">Reference proteome</keyword>
<evidence type="ECO:0000256" key="4">
    <source>
        <dbReference type="ARBA" id="ARBA00023052"/>
    </source>
</evidence>
<dbReference type="Pfam" id="PF02779">
    <property type="entry name" value="Transket_pyr"/>
    <property type="match status" value="1"/>
</dbReference>
<keyword evidence="3" id="KW-0560">Oxidoreductase</keyword>
<accession>A0ABN3NH49</accession>
<evidence type="ECO:0000256" key="3">
    <source>
        <dbReference type="ARBA" id="ARBA00023002"/>
    </source>
</evidence>
<comment type="cofactor">
    <cofactor evidence="1">
        <name>thiamine diphosphate</name>
        <dbReference type="ChEBI" id="CHEBI:58937"/>
    </cofactor>
</comment>
<keyword evidence="2" id="KW-0816">Tricarboxylic acid cycle</keyword>
<sequence>MTTPHDLDERFRAAVTALPTPAARRDPNLPLADDGPLTGADALDLFGAQLVSRHLDLAARWLRSFGEGFHTIGAAGHEITAALAHALRPTDPVLAHHRSAALWLVRAAQHGRPEAARDLLRGIVAAATDPASGGRHRSYGCVDLHLLPTTGLYGAHLPRALGVAFAIERAPRLRAAGGPRSPWPQDAIAVAGFGDGALHHTSASAALTAAGWCDRSGLRLPLLLVCEDNGIAGSVRSPDGWTADLLRSRPGLRYFSPAGADLPAGHAAASEAVAWVRRHRRPAILRLRTVRLMGHAAGDPERSYRPAADIAHDLAADPLVATARILVAAGIITPEDVIARYDEVGWRIRKGAEEALAEPKLADAAAVAAPIAPRRPVRVAREITDAARHADAGVEARSVAFGGELPEHAGPLTLAETITAALADALLANPAAVLFGPDVAGRGGAYGITCGLRDRFGPSRVFDTLCDETAVVGLGLGAAVGGLLPIAELSHLGYLRGADEQLRGQGATAGFISGGAMRNPMVLRAPGLAYDPAGGGMLHSDTSLAALRDTPGLIVAVPSRAQDAAPMLRACVAAAAVDGSVCVIVEPAALYDVRDLHADGDDAWTSRYAPPARWAAAHVPVGRARAYQLGSGADLTIATFGNGVRMSLRVARELADDDIGVRVVDLRWLSPLPTADLAREAAATGRVLIVDETRRSGGVGEGIIAALLDAGFVGAARRVAAADSFIPMGPAARHVLVGEDAIRDGALALVGR</sequence>
<evidence type="ECO:0000256" key="2">
    <source>
        <dbReference type="ARBA" id="ARBA00022532"/>
    </source>
</evidence>
<comment type="caution">
    <text evidence="7">The sequence shown here is derived from an EMBL/GenBank/DDBJ whole genome shotgun (WGS) entry which is preliminary data.</text>
</comment>
<organism evidence="7 8">
    <name type="scientific">Pilimelia columellifera subsp. columellifera</name>
    <dbReference type="NCBI Taxonomy" id="706583"/>
    <lineage>
        <taxon>Bacteria</taxon>
        <taxon>Bacillati</taxon>
        <taxon>Actinomycetota</taxon>
        <taxon>Actinomycetes</taxon>
        <taxon>Micromonosporales</taxon>
        <taxon>Micromonosporaceae</taxon>
        <taxon>Pilimelia</taxon>
    </lineage>
</organism>
<dbReference type="SMART" id="SM00861">
    <property type="entry name" value="Transket_pyr"/>
    <property type="match status" value="1"/>
</dbReference>
<comment type="catalytic activity">
    <reaction evidence="5">
        <text>N(6)-[(R)-lipoyl]-L-lysyl-[protein] + 2-oxoglutarate + H(+) = N(6)-[(R)-S(8)-succinyldihydrolipoyl]-L-lysyl-[protein] + CO2</text>
        <dbReference type="Rhea" id="RHEA:12188"/>
        <dbReference type="Rhea" id="RHEA-COMP:10474"/>
        <dbReference type="Rhea" id="RHEA-COMP:20092"/>
        <dbReference type="ChEBI" id="CHEBI:15378"/>
        <dbReference type="ChEBI" id="CHEBI:16526"/>
        <dbReference type="ChEBI" id="CHEBI:16810"/>
        <dbReference type="ChEBI" id="CHEBI:83099"/>
        <dbReference type="ChEBI" id="CHEBI:83120"/>
        <dbReference type="EC" id="1.2.4.2"/>
    </reaction>
</comment>
<dbReference type="InterPro" id="IPR033248">
    <property type="entry name" value="Transketolase_C"/>
</dbReference>
<dbReference type="InterPro" id="IPR029061">
    <property type="entry name" value="THDP-binding"/>
</dbReference>
<reference evidence="7 8" key="1">
    <citation type="journal article" date="2019" name="Int. J. Syst. Evol. Microbiol.">
        <title>The Global Catalogue of Microorganisms (GCM) 10K type strain sequencing project: providing services to taxonomists for standard genome sequencing and annotation.</title>
        <authorList>
            <consortium name="The Broad Institute Genomics Platform"/>
            <consortium name="The Broad Institute Genome Sequencing Center for Infectious Disease"/>
            <person name="Wu L."/>
            <person name="Ma J."/>
        </authorList>
    </citation>
    <scope>NUCLEOTIDE SEQUENCE [LARGE SCALE GENOMIC DNA]</scope>
    <source>
        <strain evidence="7 8">JCM 3367</strain>
    </source>
</reference>
<dbReference type="InterPro" id="IPR009014">
    <property type="entry name" value="Transketo_C/PFOR_II"/>
</dbReference>
<dbReference type="Gene3D" id="3.40.50.920">
    <property type="match status" value="1"/>
</dbReference>